<dbReference type="AlphaFoldDB" id="A0A9Q1CCB3"/>
<accession>A0A9Q1CCB3</accession>
<comment type="subcellular location">
    <subcellularLocation>
        <location evidence="1">Nucleus</location>
    </subcellularLocation>
</comment>
<dbReference type="PANTHER" id="PTHR21277">
    <property type="entry name" value="TRANSCRIPTIONAL ADAPTER 1"/>
    <property type="match status" value="1"/>
</dbReference>
<dbReference type="InterPro" id="IPR024738">
    <property type="entry name" value="Hfi1/Tada1"/>
</dbReference>
<protein>
    <submittedName>
        <fullName evidence="6">Transcriptional adapter 1</fullName>
    </submittedName>
</protein>
<dbReference type="GO" id="GO:0000124">
    <property type="term" value="C:SAGA complex"/>
    <property type="evidence" value="ECO:0007669"/>
    <property type="project" value="TreeGrafter"/>
</dbReference>
<dbReference type="Proteomes" id="UP001152320">
    <property type="component" value="Chromosome 5"/>
</dbReference>
<organism evidence="6 7">
    <name type="scientific">Holothuria leucospilota</name>
    <name type="common">Black long sea cucumber</name>
    <name type="synonym">Mertensiothuria leucospilota</name>
    <dbReference type="NCBI Taxonomy" id="206669"/>
    <lineage>
        <taxon>Eukaryota</taxon>
        <taxon>Metazoa</taxon>
        <taxon>Echinodermata</taxon>
        <taxon>Eleutherozoa</taxon>
        <taxon>Echinozoa</taxon>
        <taxon>Holothuroidea</taxon>
        <taxon>Aspidochirotacea</taxon>
        <taxon>Aspidochirotida</taxon>
        <taxon>Holothuriidae</taxon>
        <taxon>Holothuria</taxon>
    </lineage>
</organism>
<gene>
    <name evidence="6" type="ORF">HOLleu_13038</name>
</gene>
<dbReference type="OrthoDB" id="10264870at2759"/>
<evidence type="ECO:0000313" key="6">
    <source>
        <dbReference type="EMBL" id="KAJ8042065.1"/>
    </source>
</evidence>
<comment type="caution">
    <text evidence="6">The sequence shown here is derived from an EMBL/GenBank/DDBJ whole genome shotgun (WGS) entry which is preliminary data.</text>
</comment>
<evidence type="ECO:0000313" key="7">
    <source>
        <dbReference type="Proteomes" id="UP001152320"/>
    </source>
</evidence>
<keyword evidence="5" id="KW-0539">Nucleus</keyword>
<evidence type="ECO:0000256" key="4">
    <source>
        <dbReference type="ARBA" id="ARBA00023163"/>
    </source>
</evidence>
<dbReference type="GO" id="GO:0005634">
    <property type="term" value="C:nucleus"/>
    <property type="evidence" value="ECO:0007669"/>
    <property type="project" value="UniProtKB-SubCell"/>
</dbReference>
<keyword evidence="4" id="KW-0804">Transcription</keyword>
<dbReference type="EMBL" id="JAIZAY010000005">
    <property type="protein sequence ID" value="KAJ8042065.1"/>
    <property type="molecule type" value="Genomic_DNA"/>
</dbReference>
<dbReference type="Pfam" id="PF12767">
    <property type="entry name" value="SAGA-Tad1"/>
    <property type="match status" value="1"/>
</dbReference>
<evidence type="ECO:0000256" key="2">
    <source>
        <dbReference type="ARBA" id="ARBA00010314"/>
    </source>
</evidence>
<evidence type="ECO:0000256" key="1">
    <source>
        <dbReference type="ARBA" id="ARBA00004123"/>
    </source>
</evidence>
<keyword evidence="3" id="KW-0805">Transcription regulation</keyword>
<dbReference type="GO" id="GO:0003713">
    <property type="term" value="F:transcription coactivator activity"/>
    <property type="evidence" value="ECO:0007669"/>
    <property type="project" value="TreeGrafter"/>
</dbReference>
<dbReference type="CDD" id="cd22934">
    <property type="entry name" value="HFD_TADA1"/>
    <property type="match status" value="1"/>
</dbReference>
<comment type="similarity">
    <text evidence="2">Belongs to the TADA1 family.</text>
</comment>
<proteinExistence type="inferred from homology"/>
<keyword evidence="7" id="KW-1185">Reference proteome</keyword>
<name>A0A9Q1CCB3_HOLLE</name>
<dbReference type="PANTHER" id="PTHR21277:SF5">
    <property type="entry name" value="TRANSCRIPTIONAL ADAPTER 1"/>
    <property type="match status" value="1"/>
</dbReference>
<evidence type="ECO:0000256" key="5">
    <source>
        <dbReference type="ARBA" id="ARBA00023242"/>
    </source>
</evidence>
<evidence type="ECO:0000256" key="3">
    <source>
        <dbReference type="ARBA" id="ARBA00023015"/>
    </source>
</evidence>
<reference evidence="6" key="1">
    <citation type="submission" date="2021-10" db="EMBL/GenBank/DDBJ databases">
        <title>Tropical sea cucumber genome reveals ecological adaptation and Cuvierian tubules defense mechanism.</title>
        <authorList>
            <person name="Chen T."/>
        </authorList>
    </citation>
    <scope>NUCLEOTIDE SEQUENCE</scope>
    <source>
        <strain evidence="6">Nanhai2018</strain>
        <tissue evidence="6">Muscle</tissue>
    </source>
</reference>
<dbReference type="GO" id="GO:0006357">
    <property type="term" value="P:regulation of transcription by RNA polymerase II"/>
    <property type="evidence" value="ECO:0007669"/>
    <property type="project" value="TreeGrafter"/>
</dbReference>
<sequence length="332" mass="37170">MNELEVARKNLCDVLGDKVNDYWTLVKNWYRQKHTKEEFDNEARKLFSGDNLHYHNDFIVAILTKCQALSLKSDSTDSKIHTAGVSMPGKVLKKAKSMKKKKVVARPNFERRFVPANPMVFVPTELCTPGSGGAMEFCSQSACLPDNSILHGRILVTAWEWNLESSAEKVVPLVTDAVECILKNVISAAMTRRSGYQVQDKHFKHGLGQQTHLPSLRSTLAEALNYSVTHPMAASGDSISLPSKRKGHPTFQESEEEAVKRLASCGTSPKLGPITLDEVLEALQVNKGVLKSHLVSSGATERILVERWHPDHDELNQDLVWKEQLAQKDNFW</sequence>